<feature type="compositionally biased region" description="Polar residues" evidence="5">
    <location>
        <begin position="873"/>
        <end position="905"/>
    </location>
</feature>
<feature type="zinc finger region" description="C3H1-type" evidence="4">
    <location>
        <begin position="293"/>
        <end position="320"/>
    </location>
</feature>
<reference evidence="7" key="1">
    <citation type="journal article" date="2023" name="Mol. Biol. Evol.">
        <title>Third-Generation Sequencing Reveals the Adaptive Role of the Epigenome in Three Deep-Sea Polychaetes.</title>
        <authorList>
            <person name="Perez M."/>
            <person name="Aroh O."/>
            <person name="Sun Y."/>
            <person name="Lan Y."/>
            <person name="Juniper S.K."/>
            <person name="Young C.R."/>
            <person name="Angers B."/>
            <person name="Qian P.Y."/>
        </authorList>
    </citation>
    <scope>NUCLEOTIDE SEQUENCE</scope>
    <source>
        <strain evidence="7">P08H-3</strain>
    </source>
</reference>
<feature type="compositionally biased region" description="Acidic residues" evidence="5">
    <location>
        <begin position="62"/>
        <end position="76"/>
    </location>
</feature>
<evidence type="ECO:0000256" key="4">
    <source>
        <dbReference type="PROSITE-ProRule" id="PRU00723"/>
    </source>
</evidence>
<feature type="compositionally biased region" description="Low complexity" evidence="5">
    <location>
        <begin position="986"/>
        <end position="996"/>
    </location>
</feature>
<dbReference type="Pfam" id="PF14608">
    <property type="entry name" value="zf-CCCH_2"/>
    <property type="match status" value="1"/>
</dbReference>
<dbReference type="Gene3D" id="4.10.1000.10">
    <property type="entry name" value="Zinc finger, CCCH-type"/>
    <property type="match status" value="1"/>
</dbReference>
<feature type="region of interest" description="Disordered" evidence="5">
    <location>
        <begin position="437"/>
        <end position="689"/>
    </location>
</feature>
<feature type="compositionally biased region" description="Basic and acidic residues" evidence="5">
    <location>
        <begin position="997"/>
        <end position="1009"/>
    </location>
</feature>
<comment type="caution">
    <text evidence="7">The sequence shown here is derived from an EMBL/GenBank/DDBJ whole genome shotgun (WGS) entry which is preliminary data.</text>
</comment>
<evidence type="ECO:0000313" key="8">
    <source>
        <dbReference type="Proteomes" id="UP001208570"/>
    </source>
</evidence>
<dbReference type="Pfam" id="PF00642">
    <property type="entry name" value="zf-CCCH"/>
    <property type="match status" value="1"/>
</dbReference>
<gene>
    <name evidence="7" type="ORF">LSH36_650g00004</name>
</gene>
<feature type="region of interest" description="Disordered" evidence="5">
    <location>
        <begin position="1"/>
        <end position="91"/>
    </location>
</feature>
<protein>
    <recommendedName>
        <fullName evidence="6">C3H1-type domain-containing protein</fullName>
    </recommendedName>
</protein>
<keyword evidence="8" id="KW-1185">Reference proteome</keyword>
<evidence type="ECO:0000256" key="1">
    <source>
        <dbReference type="ARBA" id="ARBA00022723"/>
    </source>
</evidence>
<feature type="compositionally biased region" description="Basic and acidic residues" evidence="5">
    <location>
        <begin position="20"/>
        <end position="30"/>
    </location>
</feature>
<feature type="compositionally biased region" description="Basic and acidic residues" evidence="5">
    <location>
        <begin position="638"/>
        <end position="654"/>
    </location>
</feature>
<dbReference type="InterPro" id="IPR036855">
    <property type="entry name" value="Znf_CCCH_sf"/>
</dbReference>
<feature type="compositionally biased region" description="Low complexity" evidence="5">
    <location>
        <begin position="446"/>
        <end position="466"/>
    </location>
</feature>
<dbReference type="GO" id="GO:0008270">
    <property type="term" value="F:zinc ion binding"/>
    <property type="evidence" value="ECO:0007669"/>
    <property type="project" value="UniProtKB-KW"/>
</dbReference>
<dbReference type="SMART" id="SM00356">
    <property type="entry name" value="ZnF_C3H1"/>
    <property type="match status" value="2"/>
</dbReference>
<evidence type="ECO:0000259" key="6">
    <source>
        <dbReference type="PROSITE" id="PS50103"/>
    </source>
</evidence>
<feature type="region of interest" description="Disordered" evidence="5">
    <location>
        <begin position="246"/>
        <end position="286"/>
    </location>
</feature>
<feature type="region of interest" description="Disordered" evidence="5">
    <location>
        <begin position="111"/>
        <end position="218"/>
    </location>
</feature>
<feature type="zinc finger region" description="C3H1-type" evidence="4">
    <location>
        <begin position="322"/>
        <end position="349"/>
    </location>
</feature>
<feature type="compositionally biased region" description="Low complexity" evidence="5">
    <location>
        <begin position="1070"/>
        <end position="1086"/>
    </location>
</feature>
<evidence type="ECO:0000256" key="2">
    <source>
        <dbReference type="ARBA" id="ARBA00022771"/>
    </source>
</evidence>
<evidence type="ECO:0000256" key="3">
    <source>
        <dbReference type="ARBA" id="ARBA00022833"/>
    </source>
</evidence>
<keyword evidence="3 4" id="KW-0862">Zinc</keyword>
<feature type="domain" description="C3H1-type" evidence="6">
    <location>
        <begin position="293"/>
        <end position="320"/>
    </location>
</feature>
<feature type="compositionally biased region" description="Polar residues" evidence="5">
    <location>
        <begin position="738"/>
        <end position="752"/>
    </location>
</feature>
<feature type="compositionally biased region" description="Basic and acidic residues" evidence="5">
    <location>
        <begin position="271"/>
        <end position="280"/>
    </location>
</feature>
<keyword evidence="2 4" id="KW-0863">Zinc-finger</keyword>
<feature type="compositionally biased region" description="Polar residues" evidence="5">
    <location>
        <begin position="1089"/>
        <end position="1099"/>
    </location>
</feature>
<dbReference type="PROSITE" id="PS50103">
    <property type="entry name" value="ZF_C3H1"/>
    <property type="match status" value="2"/>
</dbReference>
<organism evidence="7 8">
    <name type="scientific">Paralvinella palmiformis</name>
    <dbReference type="NCBI Taxonomy" id="53620"/>
    <lineage>
        <taxon>Eukaryota</taxon>
        <taxon>Metazoa</taxon>
        <taxon>Spiralia</taxon>
        <taxon>Lophotrochozoa</taxon>
        <taxon>Annelida</taxon>
        <taxon>Polychaeta</taxon>
        <taxon>Sedentaria</taxon>
        <taxon>Canalipalpata</taxon>
        <taxon>Terebellida</taxon>
        <taxon>Terebelliformia</taxon>
        <taxon>Alvinellidae</taxon>
        <taxon>Paralvinella</taxon>
    </lineage>
</organism>
<dbReference type="SUPFAM" id="SSF90229">
    <property type="entry name" value="CCCH zinc finger"/>
    <property type="match status" value="2"/>
</dbReference>
<feature type="compositionally biased region" description="Pro residues" evidence="5">
    <location>
        <begin position="145"/>
        <end position="154"/>
    </location>
</feature>
<feature type="compositionally biased region" description="Basic residues" evidence="5">
    <location>
        <begin position="257"/>
        <end position="270"/>
    </location>
</feature>
<accession>A0AAD9MUG0</accession>
<feature type="compositionally biased region" description="Pro residues" evidence="5">
    <location>
        <begin position="484"/>
        <end position="499"/>
    </location>
</feature>
<feature type="domain" description="C3H1-type" evidence="6">
    <location>
        <begin position="322"/>
        <end position="349"/>
    </location>
</feature>
<evidence type="ECO:0000313" key="7">
    <source>
        <dbReference type="EMBL" id="KAK2145870.1"/>
    </source>
</evidence>
<evidence type="ECO:0000256" key="5">
    <source>
        <dbReference type="SAM" id="MobiDB-lite"/>
    </source>
</evidence>
<feature type="region of interest" description="Disordered" evidence="5">
    <location>
        <begin position="738"/>
        <end position="791"/>
    </location>
</feature>
<feature type="compositionally biased region" description="Polar residues" evidence="5">
    <location>
        <begin position="777"/>
        <end position="791"/>
    </location>
</feature>
<feature type="region of interest" description="Disordered" evidence="5">
    <location>
        <begin position="700"/>
        <end position="719"/>
    </location>
</feature>
<feature type="region of interest" description="Disordered" evidence="5">
    <location>
        <begin position="865"/>
        <end position="1136"/>
    </location>
</feature>
<dbReference type="InterPro" id="IPR000571">
    <property type="entry name" value="Znf_CCCH"/>
</dbReference>
<feature type="compositionally biased region" description="Polar residues" evidence="5">
    <location>
        <begin position="927"/>
        <end position="944"/>
    </location>
</feature>
<feature type="compositionally biased region" description="Pro residues" evidence="5">
    <location>
        <begin position="506"/>
        <end position="517"/>
    </location>
</feature>
<feature type="compositionally biased region" description="Basic and acidic residues" evidence="5">
    <location>
        <begin position="754"/>
        <end position="775"/>
    </location>
</feature>
<feature type="compositionally biased region" description="Polar residues" evidence="5">
    <location>
        <begin position="592"/>
        <end position="626"/>
    </location>
</feature>
<proteinExistence type="predicted"/>
<dbReference type="Proteomes" id="UP001208570">
    <property type="component" value="Unassembled WGS sequence"/>
</dbReference>
<dbReference type="EMBL" id="JAODUP010000650">
    <property type="protein sequence ID" value="KAK2145870.1"/>
    <property type="molecule type" value="Genomic_DNA"/>
</dbReference>
<dbReference type="AlphaFoldDB" id="A0AAD9MUG0"/>
<name>A0AAD9MUG0_9ANNE</name>
<feature type="compositionally biased region" description="Polar residues" evidence="5">
    <location>
        <begin position="37"/>
        <end position="54"/>
    </location>
</feature>
<sequence length="1136" mass="122915">MSLETVFANPPPLVGADNNETGKDKERHTQCDIQPIDTDSTLQYERSSSWNNEQSQDKADLEDGELEDGEIEDAETDVLPPETSEAAHRETNYITQTLKLLKKKRRKYIDHDAGSDDGASYPYPPGVMADGLGPWASGYGADRSPPGPYGPPPKGAAAARSPPPQYDDLTEPGFSGRNSSYRSGYKSPPGPYDSPSDEDDYSPPPKLQRFDSMDSTGSNRQQSLVSIFADGNFIDPNVAATEQEELFQRNQKASTVNKKKKSDRSRHYKEMHRQQRDVHQKPPKKRSLLETPMNERPQCRFYMEGKCQKGADCPFNHDFRPPKRFEVCKYYLNSYCTKGNDCIYMHDILFNCRCKLTDVTCIILDSSHVTIHVNSSIWKDIAHTVTSVDSHIPILLASCLQCLKSGSESQQQNTPVGQNESQQSAQNMKKIPSIFDIKVFPPGKGPRPQGSSGPPGMQGPPGIQSPQRPPRPFQDISGGRRPRGPPPNQPGLLGPPPPMGFRGMRPPVPGGPGPMGPGPMGGLMGPSGPLGPRQHGPGGLMGPSPLGPGARPVRPQGSTSADAAGSEFYNSGQFFGGPGQEDAQYESKENENFINSRGDTDMRQGSTNADDSASGENSGGNANLDQNAADIPSHLPPKQRELFIRIKQHQHENSVQDGSVTDDLEQAIKNENWYSSDEDESAPNKGEKGNAIANLWNSLTQSNSMPGQGSGASNGKQGQVPQFDISQMLSAIRNMTGVTVNPAGNSSSQVSVTRDPRQSTKADPRLARIASDPRRTIQGSSPTLAQPSSPDNHVMEEVVEIDCSIATQTKTGRRVLYVLHPCEVKPMLNTIPSHVNVIKDDPRILKALNKLVPKKSKPLSTKILLSPLPASGRSPTQSRPDVNKVSTVMSSDTSITSENKVQRTISAPAGTSLAPPIMPEALKERPMTNTRRLSGDNTITSPTGEHSPRAKESRSAALAYRNDPRFRKKKTLSGDSRSKESGANVSDSGSGSPTSDGGKDPVKDSETKIRSASLRSGMDYASPLGSSSMDKSEFSGFGFYNRPPNDNFQQFHEQKHNHRGSVDANSEFGPTTSSASIVPASSSMMSMLGENTTPLNSSGLAADLGMSDKTNSAENVDEPSLRDVFKTLDPTASPFC</sequence>
<keyword evidence="1 4" id="KW-0479">Metal-binding</keyword>